<dbReference type="InterPro" id="IPR011990">
    <property type="entry name" value="TPR-like_helical_dom_sf"/>
</dbReference>
<dbReference type="InterPro" id="IPR014162">
    <property type="entry name" value="CpoB_C"/>
</dbReference>
<keyword evidence="1" id="KW-0732">Signal</keyword>
<dbReference type="GO" id="GO:0043093">
    <property type="term" value="P:FtsZ-dependent cytokinesis"/>
    <property type="evidence" value="ECO:0007669"/>
    <property type="project" value="UniProtKB-UniRule"/>
</dbReference>
<proteinExistence type="inferred from homology"/>
<keyword evidence="2" id="KW-0802">TPR repeat</keyword>
<name>A0A2R8AVC9_9RHOB</name>
<dbReference type="Proteomes" id="UP000244904">
    <property type="component" value="Unassembled WGS sequence"/>
</dbReference>
<reference evidence="5" key="1">
    <citation type="submission" date="2018-03" db="EMBL/GenBank/DDBJ databases">
        <authorList>
            <person name="Rodrigo-Torres L."/>
            <person name="Arahal R. D."/>
            <person name="Lucena T."/>
        </authorList>
    </citation>
    <scope>NUCLEOTIDE SEQUENCE [LARGE SCALE GENOMIC DNA]</scope>
    <source>
        <strain evidence="5">CECT 8871</strain>
    </source>
</reference>
<evidence type="ECO:0000256" key="3">
    <source>
        <dbReference type="SAM" id="MobiDB-lite"/>
    </source>
</evidence>
<dbReference type="GO" id="GO:0030288">
    <property type="term" value="C:outer membrane-bounded periplasmic space"/>
    <property type="evidence" value="ECO:0007669"/>
    <property type="project" value="UniProtKB-UniRule"/>
</dbReference>
<dbReference type="EMBL" id="OMOJ01000002">
    <property type="protein sequence ID" value="SPF79981.1"/>
    <property type="molecule type" value="Genomic_DNA"/>
</dbReference>
<feature type="region of interest" description="Disordered" evidence="3">
    <location>
        <begin position="120"/>
        <end position="145"/>
    </location>
</feature>
<evidence type="ECO:0000256" key="2">
    <source>
        <dbReference type="PROSITE-ProRule" id="PRU00339"/>
    </source>
</evidence>
<dbReference type="SUPFAM" id="SSF48452">
    <property type="entry name" value="TPR-like"/>
    <property type="match status" value="1"/>
</dbReference>
<dbReference type="AlphaFoldDB" id="A0A2R8AVC9"/>
<evidence type="ECO:0000313" key="4">
    <source>
        <dbReference type="EMBL" id="SPF79981.1"/>
    </source>
</evidence>
<keyword evidence="5" id="KW-1185">Reference proteome</keyword>
<dbReference type="Gene3D" id="1.25.40.10">
    <property type="entry name" value="Tetratricopeptide repeat domain"/>
    <property type="match status" value="1"/>
</dbReference>
<evidence type="ECO:0000256" key="1">
    <source>
        <dbReference type="HAMAP-Rule" id="MF_02066"/>
    </source>
</evidence>
<dbReference type="InterPro" id="IPR019734">
    <property type="entry name" value="TPR_rpt"/>
</dbReference>
<evidence type="ECO:0000313" key="5">
    <source>
        <dbReference type="Proteomes" id="UP000244904"/>
    </source>
</evidence>
<keyword evidence="1" id="KW-0574">Periplasm</keyword>
<comment type="subcellular location">
    <subcellularLocation>
        <location evidence="1">Periplasm</location>
    </subcellularLocation>
</comment>
<dbReference type="Pfam" id="PF13174">
    <property type="entry name" value="TPR_6"/>
    <property type="match status" value="1"/>
</dbReference>
<dbReference type="HAMAP" id="MF_02066">
    <property type="entry name" value="CpoB"/>
    <property type="match status" value="1"/>
</dbReference>
<gene>
    <name evidence="4" type="primary">bamD_1</name>
    <name evidence="1" type="synonym">cpoB</name>
    <name evidence="4" type="ORF">PRI8871_01783</name>
</gene>
<keyword evidence="1" id="KW-0132">Cell division</keyword>
<accession>A0A2R8AVC9</accession>
<dbReference type="NCBIfam" id="TIGR02795">
    <property type="entry name" value="tol_pal_ybgF"/>
    <property type="match status" value="1"/>
</dbReference>
<comment type="similarity">
    <text evidence="1">Belongs to the CpoB family.</text>
</comment>
<protein>
    <recommendedName>
        <fullName evidence="1">Cell division coordinator CpoB</fullName>
    </recommendedName>
</protein>
<comment type="function">
    <text evidence="1">Mediates coordination of peptidoglycan synthesis and outer membrane constriction during cell division.</text>
</comment>
<sequence>MRIQAALIAGLIGILPMSSGAETLGDIRRDLASLMDEVASLKAELDPSGAGGVAVSGAGYDRAVAIEAELQRLTGLTEEMDFRIRQVVKDGTNRIGDLEFRICELEPGCDIGNLGNPTALGGGSVPAAPSTPAATRPPQTDRPQLAVGEETDLRRAQEALANGDFRGAADQFTAFRQTYPGSPLEPEVLMGLGAALEGQGDVREAARAYLDAFSGYPDHEVAPAALTKLGASLGALGKVAEACVTLGEVGGRYPDAPAVSDAQAEMARFGCS</sequence>
<keyword evidence="1" id="KW-0131">Cell cycle</keyword>
<feature type="compositionally biased region" description="Low complexity" evidence="3">
    <location>
        <begin position="126"/>
        <end position="138"/>
    </location>
</feature>
<dbReference type="PROSITE" id="PS50005">
    <property type="entry name" value="TPR"/>
    <property type="match status" value="1"/>
</dbReference>
<dbReference type="Pfam" id="PF13432">
    <property type="entry name" value="TPR_16"/>
    <property type="match status" value="1"/>
</dbReference>
<dbReference type="InterPro" id="IPR034706">
    <property type="entry name" value="CpoB"/>
</dbReference>
<dbReference type="OrthoDB" id="9763909at2"/>
<organism evidence="4 5">
    <name type="scientific">Pseudoprimorskyibacter insulae</name>
    <dbReference type="NCBI Taxonomy" id="1695997"/>
    <lineage>
        <taxon>Bacteria</taxon>
        <taxon>Pseudomonadati</taxon>
        <taxon>Pseudomonadota</taxon>
        <taxon>Alphaproteobacteria</taxon>
        <taxon>Rhodobacterales</taxon>
        <taxon>Paracoccaceae</taxon>
        <taxon>Pseudoprimorskyibacter</taxon>
    </lineage>
</organism>
<dbReference type="RefSeq" id="WP_108885809.1">
    <property type="nucleotide sequence ID" value="NZ_OMOJ01000002.1"/>
</dbReference>
<feature type="repeat" description="TPR" evidence="2">
    <location>
        <begin position="186"/>
        <end position="219"/>
    </location>
</feature>